<evidence type="ECO:0000256" key="5">
    <source>
        <dbReference type="ARBA" id="ARBA00022966"/>
    </source>
</evidence>
<dbReference type="InterPro" id="IPR001599">
    <property type="entry name" value="Macroglobln_a2"/>
</dbReference>
<dbReference type="InterPro" id="IPR013783">
    <property type="entry name" value="Ig-like_fold"/>
</dbReference>
<dbReference type="SUPFAM" id="SSF81296">
    <property type="entry name" value="E set domains"/>
    <property type="match status" value="1"/>
</dbReference>
<protein>
    <recommendedName>
        <fullName evidence="7">Alpha-2-macroglobulin domain-containing protein</fullName>
    </recommendedName>
</protein>
<evidence type="ECO:0000259" key="7">
    <source>
        <dbReference type="SMART" id="SM01360"/>
    </source>
</evidence>
<name>A0AAE0SG91_9BIVA</name>
<dbReference type="InterPro" id="IPR008930">
    <property type="entry name" value="Terpenoid_cyclase/PrenylTrfase"/>
</dbReference>
<dbReference type="SMART" id="SM01419">
    <property type="entry name" value="Thiol-ester_cl"/>
    <property type="match status" value="1"/>
</dbReference>
<dbReference type="Pfam" id="PF07678">
    <property type="entry name" value="TED_complement"/>
    <property type="match status" value="1"/>
</dbReference>
<sequence length="350" mass="38578">MGPRDNENNLALANKSSLVISSLKSATKPSESYDEWHNRKKNFASGIQVLTDMPEFDWLQPFKKRPIICKTDIMLKEFGSGTGTKAMSAGMLPEAVVRSTSATLVEGVSQVQEVEHTRTNFPETWLWIKTTSNGQGQAKISVMVPDTITSWIASAFSVNKITGLGVTSAPAKFHTFRPFFVNLNLPYSVVSGEELVLQANVFNYLTQDMDVVVTLEKSNNFKVILSLDASGEIQYVSEIVTKNVKPEGTHRENNYPFIFAAGSYVKVLVILPRNVVADSLKVRVTAVGDIMGPTLKNLDSLLQLPTGCGEQTMASFAPNIFVTNYLNATGQLTNDIRERALTYIQRGDKI</sequence>
<dbReference type="InterPro" id="IPR014756">
    <property type="entry name" value="Ig_E-set"/>
</dbReference>
<dbReference type="SUPFAM" id="SSF48239">
    <property type="entry name" value="Terpenoid cyclases/Protein prenyltransferases"/>
    <property type="match status" value="1"/>
</dbReference>
<dbReference type="InterPro" id="IPR047565">
    <property type="entry name" value="Alpha-macroglob_thiol-ester_cl"/>
</dbReference>
<keyword evidence="9" id="KW-1185">Reference proteome</keyword>
<feature type="domain" description="Alpha-2-macroglobulin" evidence="7">
    <location>
        <begin position="124"/>
        <end position="215"/>
    </location>
</feature>
<dbReference type="Pfam" id="PF00207">
    <property type="entry name" value="A2M"/>
    <property type="match status" value="1"/>
</dbReference>
<evidence type="ECO:0000256" key="2">
    <source>
        <dbReference type="ARBA" id="ARBA00022690"/>
    </source>
</evidence>
<dbReference type="GO" id="GO:0005615">
    <property type="term" value="C:extracellular space"/>
    <property type="evidence" value="ECO:0007669"/>
    <property type="project" value="InterPro"/>
</dbReference>
<dbReference type="EMBL" id="JAEAOA010001920">
    <property type="protein sequence ID" value="KAK3590918.1"/>
    <property type="molecule type" value="Genomic_DNA"/>
</dbReference>
<dbReference type="GO" id="GO:0004867">
    <property type="term" value="F:serine-type endopeptidase inhibitor activity"/>
    <property type="evidence" value="ECO:0007669"/>
    <property type="project" value="UniProtKB-KW"/>
</dbReference>
<dbReference type="Gene3D" id="1.50.10.20">
    <property type="match status" value="1"/>
</dbReference>
<dbReference type="PANTHER" id="PTHR11412">
    <property type="entry name" value="MACROGLOBULIN / COMPLEMENT"/>
    <property type="match status" value="1"/>
</dbReference>
<dbReference type="InterPro" id="IPR050473">
    <property type="entry name" value="A2M/Complement_sys"/>
</dbReference>
<comment type="caution">
    <text evidence="8">The sequence shown here is derived from an EMBL/GenBank/DDBJ whole genome shotgun (WGS) entry which is preliminary data.</text>
</comment>
<organism evidence="8 9">
    <name type="scientific">Potamilus streckersoni</name>
    <dbReference type="NCBI Taxonomy" id="2493646"/>
    <lineage>
        <taxon>Eukaryota</taxon>
        <taxon>Metazoa</taxon>
        <taxon>Spiralia</taxon>
        <taxon>Lophotrochozoa</taxon>
        <taxon>Mollusca</taxon>
        <taxon>Bivalvia</taxon>
        <taxon>Autobranchia</taxon>
        <taxon>Heteroconchia</taxon>
        <taxon>Palaeoheterodonta</taxon>
        <taxon>Unionida</taxon>
        <taxon>Unionoidea</taxon>
        <taxon>Unionidae</taxon>
        <taxon>Ambleminae</taxon>
        <taxon>Lampsilini</taxon>
        <taxon>Potamilus</taxon>
    </lineage>
</organism>
<dbReference type="Gene3D" id="2.20.130.20">
    <property type="match status" value="1"/>
</dbReference>
<accession>A0AAE0SG91</accession>
<dbReference type="AlphaFoldDB" id="A0AAE0SG91"/>
<evidence type="ECO:0000256" key="4">
    <source>
        <dbReference type="ARBA" id="ARBA00022900"/>
    </source>
</evidence>
<dbReference type="InterPro" id="IPR011626">
    <property type="entry name" value="Alpha-macroglobulin_TED"/>
</dbReference>
<keyword evidence="2" id="KW-0646">Protease inhibitor</keyword>
<reference evidence="8" key="2">
    <citation type="journal article" date="2021" name="Genome Biol. Evol.">
        <title>Developing a high-quality reference genome for a parasitic bivalve with doubly uniparental inheritance (Bivalvia: Unionida).</title>
        <authorList>
            <person name="Smith C.H."/>
        </authorList>
    </citation>
    <scope>NUCLEOTIDE SEQUENCE</scope>
    <source>
        <strain evidence="8">CHS0354</strain>
        <tissue evidence="8">Mantle</tissue>
    </source>
</reference>
<proteinExistence type="inferred from homology"/>
<dbReference type="Gene3D" id="2.60.40.10">
    <property type="entry name" value="Immunoglobulins"/>
    <property type="match status" value="1"/>
</dbReference>
<keyword evidence="3" id="KW-0732">Signal</keyword>
<evidence type="ECO:0000256" key="1">
    <source>
        <dbReference type="ARBA" id="ARBA00010952"/>
    </source>
</evidence>
<reference evidence="8" key="1">
    <citation type="journal article" date="2021" name="Genome Biol. Evol.">
        <title>A High-Quality Reference Genome for a Parasitic Bivalve with Doubly Uniparental Inheritance (Bivalvia: Unionida).</title>
        <authorList>
            <person name="Smith C.H."/>
        </authorList>
    </citation>
    <scope>NUCLEOTIDE SEQUENCE</scope>
    <source>
        <strain evidence="8">CHS0354</strain>
    </source>
</reference>
<keyword evidence="6" id="KW-1015">Disulfide bond</keyword>
<evidence type="ECO:0000313" key="8">
    <source>
        <dbReference type="EMBL" id="KAK3590918.1"/>
    </source>
</evidence>
<dbReference type="PROSITE" id="PS00477">
    <property type="entry name" value="ALPHA_2_MACROGLOBULIN"/>
    <property type="match status" value="1"/>
</dbReference>
<gene>
    <name evidence="8" type="ORF">CHS0354_032637</name>
</gene>
<comment type="similarity">
    <text evidence="1">Belongs to the protease inhibitor I39 (alpha-2-macroglobulin) family.</text>
</comment>
<evidence type="ECO:0000256" key="6">
    <source>
        <dbReference type="ARBA" id="ARBA00023157"/>
    </source>
</evidence>
<evidence type="ECO:0000313" key="9">
    <source>
        <dbReference type="Proteomes" id="UP001195483"/>
    </source>
</evidence>
<dbReference type="Proteomes" id="UP001195483">
    <property type="component" value="Unassembled WGS sequence"/>
</dbReference>
<keyword evidence="4" id="KW-0722">Serine protease inhibitor</keyword>
<keyword evidence="5" id="KW-0882">Thioester bond</keyword>
<evidence type="ECO:0000256" key="3">
    <source>
        <dbReference type="ARBA" id="ARBA00022729"/>
    </source>
</evidence>
<dbReference type="PANTHER" id="PTHR11412:SF136">
    <property type="entry name" value="CD109 ANTIGEN"/>
    <property type="match status" value="1"/>
</dbReference>
<dbReference type="InterPro" id="IPR019742">
    <property type="entry name" value="MacrogloblnA2_CS"/>
</dbReference>
<dbReference type="SMART" id="SM01360">
    <property type="entry name" value="A2M"/>
    <property type="match status" value="1"/>
</dbReference>
<reference evidence="8" key="3">
    <citation type="submission" date="2023-05" db="EMBL/GenBank/DDBJ databases">
        <authorList>
            <person name="Smith C.H."/>
        </authorList>
    </citation>
    <scope>NUCLEOTIDE SEQUENCE</scope>
    <source>
        <strain evidence="8">CHS0354</strain>
        <tissue evidence="8">Mantle</tissue>
    </source>
</reference>